<reference evidence="6 7" key="1">
    <citation type="journal article" date="2016" name="Antonie Van Leeuwenhoek">
        <title>Photobacterium sanguinicancri sp. nov. isolated from marine animals.</title>
        <authorList>
            <person name="Gomez-Gil B."/>
            <person name="Roque A."/>
            <person name="Rotllant G."/>
            <person name="Romalde J.L."/>
            <person name="Doce A."/>
            <person name="Eggermont M."/>
            <person name="Defoirdt T."/>
        </authorList>
    </citation>
    <scope>NUCLEOTIDE SEQUENCE [LARGE SCALE GENOMIC DNA]</scope>
    <source>
        <strain evidence="6 7">CAIM 1827</strain>
    </source>
</reference>
<dbReference type="Gene3D" id="1.10.1740.10">
    <property type="match status" value="1"/>
</dbReference>
<evidence type="ECO:0000256" key="4">
    <source>
        <dbReference type="ARBA" id="ARBA00023163"/>
    </source>
</evidence>
<dbReference type="InterPro" id="IPR007627">
    <property type="entry name" value="RNA_pol_sigma70_r2"/>
</dbReference>
<evidence type="ECO:0000256" key="1">
    <source>
        <dbReference type="ARBA" id="ARBA00023015"/>
    </source>
</evidence>
<dbReference type="Proteomes" id="UP000215999">
    <property type="component" value="Unassembled WGS sequence"/>
</dbReference>
<dbReference type="PANTHER" id="PTHR43133">
    <property type="entry name" value="RNA POLYMERASE ECF-TYPE SIGMA FACTO"/>
    <property type="match status" value="1"/>
</dbReference>
<proteinExistence type="predicted"/>
<dbReference type="InterPro" id="IPR013325">
    <property type="entry name" value="RNA_pol_sigma_r2"/>
</dbReference>
<evidence type="ECO:0000313" key="6">
    <source>
        <dbReference type="EMBL" id="OZS41630.1"/>
    </source>
</evidence>
<organism evidence="6 7">
    <name type="scientific">Photobacterium sanguinicancri</name>
    <dbReference type="NCBI Taxonomy" id="875932"/>
    <lineage>
        <taxon>Bacteria</taxon>
        <taxon>Pseudomonadati</taxon>
        <taxon>Pseudomonadota</taxon>
        <taxon>Gammaproteobacteria</taxon>
        <taxon>Vibrionales</taxon>
        <taxon>Vibrionaceae</taxon>
        <taxon>Photobacterium</taxon>
    </lineage>
</organism>
<dbReference type="RefSeq" id="WP_094958803.1">
    <property type="nucleotide sequence ID" value="NZ_NOIF01000265.1"/>
</dbReference>
<protein>
    <recommendedName>
        <fullName evidence="5">RNA polymerase sigma-70 region 2 domain-containing protein</fullName>
    </recommendedName>
</protein>
<evidence type="ECO:0000256" key="2">
    <source>
        <dbReference type="ARBA" id="ARBA00023082"/>
    </source>
</evidence>
<evidence type="ECO:0000256" key="3">
    <source>
        <dbReference type="ARBA" id="ARBA00023125"/>
    </source>
</evidence>
<keyword evidence="1" id="KW-0805">Transcription regulation</keyword>
<comment type="caution">
    <text evidence="6">The sequence shown here is derived from an EMBL/GenBank/DDBJ whole genome shotgun (WGS) entry which is preliminary data.</text>
</comment>
<keyword evidence="4" id="KW-0804">Transcription</keyword>
<keyword evidence="3" id="KW-0238">DNA-binding</keyword>
<accession>A0ABX4FTH8</accession>
<name>A0ABX4FTH8_9GAMM</name>
<dbReference type="EMBL" id="NOIF01000265">
    <property type="protein sequence ID" value="OZS41630.1"/>
    <property type="molecule type" value="Genomic_DNA"/>
</dbReference>
<evidence type="ECO:0000313" key="7">
    <source>
        <dbReference type="Proteomes" id="UP000215999"/>
    </source>
</evidence>
<keyword evidence="2" id="KW-0731">Sigma factor</keyword>
<sequence>MLAEWLRHKDQLRYYVLKKIDDPDAAEDILQDVYIKASANLSQLKSQDSLKSWLYRITHNVMMDFYRTRQPYDELPDDIAVEELTSEDENLQKMA</sequence>
<feature type="domain" description="RNA polymerase sigma-70 region 2" evidence="5">
    <location>
        <begin position="7"/>
        <end position="70"/>
    </location>
</feature>
<dbReference type="InterPro" id="IPR039425">
    <property type="entry name" value="RNA_pol_sigma-70-like"/>
</dbReference>
<evidence type="ECO:0000259" key="5">
    <source>
        <dbReference type="Pfam" id="PF04542"/>
    </source>
</evidence>
<dbReference type="PANTHER" id="PTHR43133:SF8">
    <property type="entry name" value="RNA POLYMERASE SIGMA FACTOR HI_1459-RELATED"/>
    <property type="match status" value="1"/>
</dbReference>
<gene>
    <name evidence="6" type="ORF">ASV53_22735</name>
</gene>
<dbReference type="Pfam" id="PF04542">
    <property type="entry name" value="Sigma70_r2"/>
    <property type="match status" value="1"/>
</dbReference>
<keyword evidence="7" id="KW-1185">Reference proteome</keyword>
<dbReference type="SUPFAM" id="SSF88946">
    <property type="entry name" value="Sigma2 domain of RNA polymerase sigma factors"/>
    <property type="match status" value="1"/>
</dbReference>